<dbReference type="InterPro" id="IPR054491">
    <property type="entry name" value="MGH1-like_GH"/>
</dbReference>
<name>A0A6C2UE47_PONDE</name>
<evidence type="ECO:0000256" key="3">
    <source>
        <dbReference type="ARBA" id="ARBA00023295"/>
    </source>
</evidence>
<dbReference type="Proteomes" id="UP000366872">
    <property type="component" value="Unassembled WGS sequence"/>
</dbReference>
<dbReference type="GO" id="GO:0004573">
    <property type="term" value="F:Glc3Man9GlcNAc2 oligosaccharide glucosidase activity"/>
    <property type="evidence" value="ECO:0007669"/>
    <property type="project" value="InterPro"/>
</dbReference>
<dbReference type="InterPro" id="IPR008928">
    <property type="entry name" value="6-hairpin_glycosidase_sf"/>
</dbReference>
<feature type="chain" id="PRO_5025691210" evidence="4">
    <location>
        <begin position="21"/>
        <end position="1293"/>
    </location>
</feature>
<dbReference type="PANTHER" id="PTHR10412">
    <property type="entry name" value="MANNOSYL-OLIGOSACCHARIDE GLUCOSIDASE"/>
    <property type="match status" value="1"/>
</dbReference>
<reference evidence="6 7" key="1">
    <citation type="submission" date="2019-04" db="EMBL/GenBank/DDBJ databases">
        <authorList>
            <person name="Van Vliet M D."/>
        </authorList>
    </citation>
    <scope>NUCLEOTIDE SEQUENCE [LARGE SCALE GENOMIC DNA]</scope>
    <source>
        <strain evidence="6 7">F1</strain>
    </source>
</reference>
<accession>A0A6C2UE47</accession>
<gene>
    <name evidence="6" type="primary">ygjK</name>
    <name evidence="6" type="ORF">PDESU_06303</name>
</gene>
<evidence type="ECO:0000313" key="7">
    <source>
        <dbReference type="Proteomes" id="UP000366872"/>
    </source>
</evidence>
<dbReference type="InterPro" id="IPR013222">
    <property type="entry name" value="Glyco_hyd_98_carb-bd"/>
</dbReference>
<keyword evidence="2" id="KW-0378">Hydrolase</keyword>
<dbReference type="RefSeq" id="WP_136083186.1">
    <property type="nucleotide sequence ID" value="NZ_CAAHFG010000005.1"/>
</dbReference>
<organism evidence="6 7">
    <name type="scientific">Pontiella desulfatans</name>
    <dbReference type="NCBI Taxonomy" id="2750659"/>
    <lineage>
        <taxon>Bacteria</taxon>
        <taxon>Pseudomonadati</taxon>
        <taxon>Kiritimatiellota</taxon>
        <taxon>Kiritimatiellia</taxon>
        <taxon>Kiritimatiellales</taxon>
        <taxon>Pontiellaceae</taxon>
        <taxon>Pontiella</taxon>
    </lineage>
</organism>
<dbReference type="SUPFAM" id="SSF49785">
    <property type="entry name" value="Galactose-binding domain-like"/>
    <property type="match status" value="1"/>
</dbReference>
<dbReference type="SMART" id="SM00776">
    <property type="entry name" value="NPCBM"/>
    <property type="match status" value="1"/>
</dbReference>
<feature type="domain" description="Glycosyl hydrolase family 98 putative carbohydrate-binding module" evidence="5">
    <location>
        <begin position="1156"/>
        <end position="1293"/>
    </location>
</feature>
<dbReference type="SUPFAM" id="SSF48208">
    <property type="entry name" value="Six-hairpin glycosidases"/>
    <property type="match status" value="1"/>
</dbReference>
<dbReference type="Pfam" id="PF22422">
    <property type="entry name" value="MGH1-like_GH"/>
    <property type="match status" value="1"/>
</dbReference>
<dbReference type="PANTHER" id="PTHR10412:SF11">
    <property type="entry name" value="MANNOSYL-OLIGOSACCHARIDE GLUCOSIDASE"/>
    <property type="match status" value="1"/>
</dbReference>
<dbReference type="Pfam" id="PF05448">
    <property type="entry name" value="AXE1"/>
    <property type="match status" value="1"/>
</dbReference>
<dbReference type="GO" id="GO:0009311">
    <property type="term" value="P:oligosaccharide metabolic process"/>
    <property type="evidence" value="ECO:0007669"/>
    <property type="project" value="InterPro"/>
</dbReference>
<dbReference type="SUPFAM" id="SSF53474">
    <property type="entry name" value="alpha/beta-Hydrolases"/>
    <property type="match status" value="1"/>
</dbReference>
<dbReference type="InterPro" id="IPR004888">
    <property type="entry name" value="Glycoside_hydrolase_63"/>
</dbReference>
<keyword evidence="7" id="KW-1185">Reference proteome</keyword>
<protein>
    <submittedName>
        <fullName evidence="6">Glucosidase YgjK</fullName>
    </submittedName>
</protein>
<evidence type="ECO:0000256" key="2">
    <source>
        <dbReference type="ARBA" id="ARBA00022801"/>
    </source>
</evidence>
<dbReference type="InterPro" id="IPR029058">
    <property type="entry name" value="AB_hydrolase_fold"/>
</dbReference>
<feature type="signal peptide" evidence="4">
    <location>
        <begin position="1"/>
        <end position="20"/>
    </location>
</feature>
<comment type="similarity">
    <text evidence="1">Belongs to the glycosyl hydrolase 63 family.</text>
</comment>
<evidence type="ECO:0000259" key="5">
    <source>
        <dbReference type="SMART" id="SM00776"/>
    </source>
</evidence>
<dbReference type="InterPro" id="IPR012341">
    <property type="entry name" value="6hp_glycosidase-like_sf"/>
</dbReference>
<dbReference type="Gene3D" id="2.60.120.1060">
    <property type="entry name" value="NPCBM/NEW2 domain"/>
    <property type="match status" value="1"/>
</dbReference>
<sequence>MKLSLYRFSGLMMTAVYMLAAGVTAAAGEPWKTAIPVPVYEDEPGYVELYWKAWEQARDHIKEQPGLPQSPYVDEAFSDDSIWIWDTCFMVLFCKYAPDLFPGVETLNNFYVPLHDKSVPAGTYPLNVRHPDNPPLFAWVEYDNFAFTGDKAHVRELLTDTQYLQKHFKWFDTVQPGWTFKSAKAESAKVELKRLEHGYLWSGCSSGMDNTARHRGLWVDAISQQALSALYISRMADSIGQQDVAAEWKAKYDELKKTINQYYWDEDDGIYYDVDPKTMKHLKVKTPASYWPMLAEVCSPEQAARMVKHITDPNTFGGKRPWVTVARNDPAFAMPDGDYWRGGIWLPTAYMGTKALEKYGFYAEADAAAENLLDHMLRTFKAYEPNTIWECYSPTRDHPVVRRNGHIVRPDFCGWSALGPISMFIENILGFHKVDALDKRVEWRLYRPGKHGIKKLKFADVQTDILYDGEGSVTIESSAPYTLVINGAAHSIPEGHSALTVEAPPQKEDTESLPSLTASEVPQSVDELWAGYDPDREPLDIEVIREWNEDGCVIQYLTYTIGTFKGEKSTMAAFYAVPENTKGKIPALIQMHGGGQRAMIASAKYGAENGYACLSINWGGREMENAQPGDPNTDWGAIDATQTGHNSHYGSLAPDHLTIDPFESPRNNNWFLITLGAKRGVSFLQQQPEVDADRIGAFGHSMGGFLTVMLTGADPRIKAAAPSCGGSGSAPELIRNRLNSGAARKHSELYYKTIDDAQYIKRIQAPILYVGPHNDFCGNLDNMYANWSGMPSERIGYTVTPHMNHRATPEHAFANMLWFDHHLKGTFDFPETPQLTVNLKDSQGVPMATLSPDQIDKVAKVDFYYSVDNHTLTRFWRSTPAKRLGDQWQAQLPVSSADQSLYVVANVYYHIDHNVVGYPWLRDMPETFGVSSEMKSFMPAELQTAGVRGDEKRERMIQAEFDYQDWYTLSWENSHHWCAYTRKIKDPRYAGPDGAELALDIQVDHDLSFIIHARNNSWDAFSGESKGDYYALVSVSGSPDWQTVKVKPSDFKPENSRTTAPLIQWQHVTELGLCARIRVDQDGGAVVVPEGKEIAFREPRKFRNLRWEGGSYANFPAFGEVGGGKISATAGLGDDEFQKAIDDSIALEKQDEAAAEGGKVYLRKEMASSVDSHWQVLNDKGVEGKPIRVGGKKYLRGLGVHAESKITFPLSGRFSSFHVVPGPDDAHHGQLEMKILVDGKEVFATGKVRSPTFESQPVTVPVKGAGELTLIVTDGGEDIGGDHASWADAYLTK</sequence>
<dbReference type="Pfam" id="PF08305">
    <property type="entry name" value="NPCBM"/>
    <property type="match status" value="1"/>
</dbReference>
<dbReference type="InterPro" id="IPR008391">
    <property type="entry name" value="AXE1_dom"/>
</dbReference>
<proteinExistence type="inferred from homology"/>
<evidence type="ECO:0000256" key="4">
    <source>
        <dbReference type="SAM" id="SignalP"/>
    </source>
</evidence>
<keyword evidence="3" id="KW-0326">Glycosidase</keyword>
<dbReference type="InterPro" id="IPR008979">
    <property type="entry name" value="Galactose-bd-like_sf"/>
</dbReference>
<dbReference type="GO" id="GO:0006487">
    <property type="term" value="P:protein N-linked glycosylation"/>
    <property type="evidence" value="ECO:0007669"/>
    <property type="project" value="TreeGrafter"/>
</dbReference>
<evidence type="ECO:0000256" key="1">
    <source>
        <dbReference type="ARBA" id="ARBA00010833"/>
    </source>
</evidence>
<dbReference type="Gene3D" id="3.40.50.1820">
    <property type="entry name" value="alpha/beta hydrolase"/>
    <property type="match status" value="1"/>
</dbReference>
<dbReference type="InterPro" id="IPR038637">
    <property type="entry name" value="NPCBM_sf"/>
</dbReference>
<keyword evidence="4" id="KW-0732">Signal</keyword>
<dbReference type="Gene3D" id="1.50.10.10">
    <property type="match status" value="1"/>
</dbReference>
<dbReference type="EMBL" id="CAAHFG010000005">
    <property type="protein sequence ID" value="VGO17701.1"/>
    <property type="molecule type" value="Genomic_DNA"/>
</dbReference>
<evidence type="ECO:0000313" key="6">
    <source>
        <dbReference type="EMBL" id="VGO17701.1"/>
    </source>
</evidence>